<protein>
    <submittedName>
        <fullName evidence="2">Phospholipid transport system substrate-binding protein</fullName>
    </submittedName>
</protein>
<evidence type="ECO:0000313" key="3">
    <source>
        <dbReference type="Proteomes" id="UP000182932"/>
    </source>
</evidence>
<dbReference type="AlphaFoldDB" id="A0A975ZMR5"/>
<dbReference type="Proteomes" id="UP000182932">
    <property type="component" value="Unassembled WGS sequence"/>
</dbReference>
<evidence type="ECO:0000313" key="2">
    <source>
        <dbReference type="EMBL" id="SEJ19730.1"/>
    </source>
</evidence>
<dbReference type="RefSeq" id="WP_074835841.1">
    <property type="nucleotide sequence ID" value="NZ_CATMKJ010000023.1"/>
</dbReference>
<keyword evidence="1" id="KW-0732">Signal</keyword>
<organism evidence="2 3">
    <name type="scientific">Marinovum algicola</name>
    <dbReference type="NCBI Taxonomy" id="42444"/>
    <lineage>
        <taxon>Bacteria</taxon>
        <taxon>Pseudomonadati</taxon>
        <taxon>Pseudomonadota</taxon>
        <taxon>Alphaproteobacteria</taxon>
        <taxon>Rhodobacterales</taxon>
        <taxon>Roseobacteraceae</taxon>
        <taxon>Marinovum</taxon>
    </lineage>
</organism>
<evidence type="ECO:0000256" key="1">
    <source>
        <dbReference type="SAM" id="SignalP"/>
    </source>
</evidence>
<dbReference type="PROSITE" id="PS51318">
    <property type="entry name" value="TAT"/>
    <property type="match status" value="1"/>
</dbReference>
<name>A0A975ZMR5_9RHOB</name>
<proteinExistence type="predicted"/>
<dbReference type="InterPro" id="IPR008869">
    <property type="entry name" value="MlaC/ttg2D"/>
</dbReference>
<dbReference type="GeneID" id="80817715"/>
<dbReference type="InterPro" id="IPR042245">
    <property type="entry name" value="Tgt2/MlaC_sf"/>
</dbReference>
<dbReference type="PANTHER" id="PTHR36573">
    <property type="entry name" value="INTERMEMBRANE PHOSPHOLIPID TRANSPORT SYSTEM BINDING PROTEIN MLAC"/>
    <property type="match status" value="1"/>
</dbReference>
<sequence>MLRRHFLTGTVAAVAATSFSALPALALTPARARTLVDALVADINRVIASGQSQSAMNAEFERIFRRYADVPTIAAYALGVDGRRASAAQKRAFQEAFTGYISRKYGARFREFIGGRIEVNGVRQVKSFYEVNCIAHLRGEAPFALDFMVSDNAGRDLFFNMKIEGVNLLLTERTEIGAMIDRRGGDIDAMIQDLRSAS</sequence>
<accession>A0A975ZMR5</accession>
<feature type="chain" id="PRO_5036803950" evidence="1">
    <location>
        <begin position="27"/>
        <end position="198"/>
    </location>
</feature>
<reference evidence="2 3" key="1">
    <citation type="submission" date="2016-10" db="EMBL/GenBank/DDBJ databases">
        <authorList>
            <person name="Varghese N."/>
            <person name="Submissions S."/>
        </authorList>
    </citation>
    <scope>NUCLEOTIDE SEQUENCE [LARGE SCALE GENOMIC DNA]</scope>
    <source>
        <strain evidence="2 3">FF3</strain>
    </source>
</reference>
<gene>
    <name evidence="2" type="ORF">SAMN04487940_10425</name>
</gene>
<keyword evidence="3" id="KW-1185">Reference proteome</keyword>
<dbReference type="Pfam" id="PF05494">
    <property type="entry name" value="MlaC"/>
    <property type="match status" value="1"/>
</dbReference>
<comment type="caution">
    <text evidence="2">The sequence shown here is derived from an EMBL/GenBank/DDBJ whole genome shotgun (WGS) entry which is preliminary data.</text>
</comment>
<feature type="signal peptide" evidence="1">
    <location>
        <begin position="1"/>
        <end position="26"/>
    </location>
</feature>
<dbReference type="EMBL" id="FNYY01000004">
    <property type="protein sequence ID" value="SEJ19730.1"/>
    <property type="molecule type" value="Genomic_DNA"/>
</dbReference>
<dbReference type="PANTHER" id="PTHR36573:SF1">
    <property type="entry name" value="INTERMEMBRANE PHOSPHOLIPID TRANSPORT SYSTEM BINDING PROTEIN MLAC"/>
    <property type="match status" value="1"/>
</dbReference>
<dbReference type="InterPro" id="IPR006311">
    <property type="entry name" value="TAT_signal"/>
</dbReference>
<dbReference type="Gene3D" id="3.10.450.710">
    <property type="entry name" value="Tgt2/MlaC"/>
    <property type="match status" value="1"/>
</dbReference>